<evidence type="ECO:0000313" key="2">
    <source>
        <dbReference type="Proteomes" id="UP000271868"/>
    </source>
</evidence>
<protein>
    <submittedName>
        <fullName evidence="1">Uncharacterized protein</fullName>
    </submittedName>
</protein>
<dbReference type="Proteomes" id="UP000271868">
    <property type="component" value="Unassembled WGS sequence"/>
</dbReference>
<evidence type="ECO:0000313" key="1">
    <source>
        <dbReference type="EMBL" id="ROR39641.1"/>
    </source>
</evidence>
<keyword evidence="2" id="KW-1185">Reference proteome</keyword>
<dbReference type="AlphaFoldDB" id="A0AAX1WTA0"/>
<comment type="caution">
    <text evidence="1">The sequence shown here is derived from an EMBL/GenBank/DDBJ whole genome shotgun (WGS) entry which is preliminary data.</text>
</comment>
<sequence>MQTTYFRDSQGWNGKTTVEMPGNQELIIETSRRAFGNGLSTRAAVWRHDGRGFKSHAAGLAGTGDFYERLELTSPKRITEKAVREQHAAVIARIDAIRSKVEAYYSKA</sequence>
<name>A0AAX1WTA0_9BURK</name>
<dbReference type="RefSeq" id="WP_123676654.1">
    <property type="nucleotide sequence ID" value="NZ_RJVL01000008.1"/>
</dbReference>
<accession>A0AAX1WTA0</accession>
<proteinExistence type="predicted"/>
<dbReference type="EMBL" id="RJVL01000008">
    <property type="protein sequence ID" value="ROR39641.1"/>
    <property type="molecule type" value="Genomic_DNA"/>
</dbReference>
<organism evidence="1 2">
    <name type="scientific">Diaphorobacter nitroreducens</name>
    <dbReference type="NCBI Taxonomy" id="164759"/>
    <lineage>
        <taxon>Bacteria</taxon>
        <taxon>Pseudomonadati</taxon>
        <taxon>Pseudomonadota</taxon>
        <taxon>Betaproteobacteria</taxon>
        <taxon>Burkholderiales</taxon>
        <taxon>Comamonadaceae</taxon>
        <taxon>Diaphorobacter</taxon>
    </lineage>
</organism>
<reference evidence="1 2" key="1">
    <citation type="submission" date="2018-11" db="EMBL/GenBank/DDBJ databases">
        <title>Genomic Encyclopedia of Type Strains, Phase IV (KMG-IV): sequencing the most valuable type-strain genomes for metagenomic binning, comparative biology and taxonomic classification.</title>
        <authorList>
            <person name="Goeker M."/>
        </authorList>
    </citation>
    <scope>NUCLEOTIDE SEQUENCE [LARGE SCALE GENOMIC DNA]</scope>
    <source>
        <strain evidence="1 2">DSM 15985</strain>
    </source>
</reference>
<gene>
    <name evidence="1" type="ORF">EDC60_3136</name>
</gene>